<dbReference type="Proteomes" id="UP000193467">
    <property type="component" value="Unassembled WGS sequence"/>
</dbReference>
<reference evidence="5 6" key="1">
    <citation type="submission" date="2016-07" db="EMBL/GenBank/DDBJ databases">
        <title>Pervasive Adenine N6-methylation of Active Genes in Fungi.</title>
        <authorList>
            <consortium name="DOE Joint Genome Institute"/>
            <person name="Mondo S.J."/>
            <person name="Dannebaum R.O."/>
            <person name="Kuo R.C."/>
            <person name="Labutti K."/>
            <person name="Haridas S."/>
            <person name="Kuo A."/>
            <person name="Salamov A."/>
            <person name="Ahrendt S.R."/>
            <person name="Lipzen A."/>
            <person name="Sullivan W."/>
            <person name="Andreopoulos W.B."/>
            <person name="Clum A."/>
            <person name="Lindquist E."/>
            <person name="Daum C."/>
            <person name="Ramamoorthy G.K."/>
            <person name="Gryganskyi A."/>
            <person name="Culley D."/>
            <person name="Magnuson J.K."/>
            <person name="James T.Y."/>
            <person name="O'Malley M.A."/>
            <person name="Stajich J.E."/>
            <person name="Spatafora J.W."/>
            <person name="Visel A."/>
            <person name="Grigoriev I.V."/>
        </authorList>
    </citation>
    <scope>NUCLEOTIDE SEQUENCE [LARGE SCALE GENOMIC DNA]</scope>
    <source>
        <strain evidence="5 6">62-1032</strain>
    </source>
</reference>
<dbReference type="InterPro" id="IPR016192">
    <property type="entry name" value="APOBEC/CMP_deaminase_Zn-bd"/>
</dbReference>
<proteinExistence type="predicted"/>
<dbReference type="Pfam" id="PF00383">
    <property type="entry name" value="dCMP_cyt_deam_1"/>
    <property type="match status" value="1"/>
</dbReference>
<dbReference type="CDD" id="cd01285">
    <property type="entry name" value="nucleoside_deaminase"/>
    <property type="match status" value="1"/>
</dbReference>
<organism evidence="5 6">
    <name type="scientific">Leucosporidium creatinivorum</name>
    <dbReference type="NCBI Taxonomy" id="106004"/>
    <lineage>
        <taxon>Eukaryota</taxon>
        <taxon>Fungi</taxon>
        <taxon>Dikarya</taxon>
        <taxon>Basidiomycota</taxon>
        <taxon>Pucciniomycotina</taxon>
        <taxon>Microbotryomycetes</taxon>
        <taxon>Leucosporidiales</taxon>
        <taxon>Leucosporidium</taxon>
    </lineage>
</organism>
<protein>
    <submittedName>
        <fullName evidence="5">Cytidine deaminase-like protein</fullName>
    </submittedName>
</protein>
<dbReference type="PROSITE" id="PS00903">
    <property type="entry name" value="CYT_DCMP_DEAMINASES_1"/>
    <property type="match status" value="1"/>
</dbReference>
<dbReference type="SUPFAM" id="SSF53927">
    <property type="entry name" value="Cytidine deaminase-like"/>
    <property type="match status" value="1"/>
</dbReference>
<keyword evidence="6" id="KW-1185">Reference proteome</keyword>
<dbReference type="AlphaFoldDB" id="A0A1Y2EQK3"/>
<feature type="signal peptide" evidence="3">
    <location>
        <begin position="1"/>
        <end position="17"/>
    </location>
</feature>
<dbReference type="PANTHER" id="PTHR11079">
    <property type="entry name" value="CYTOSINE DEAMINASE FAMILY MEMBER"/>
    <property type="match status" value="1"/>
</dbReference>
<dbReference type="InterPro" id="IPR002125">
    <property type="entry name" value="CMP_dCMP_dom"/>
</dbReference>
<dbReference type="GO" id="GO:0008270">
    <property type="term" value="F:zinc ion binding"/>
    <property type="evidence" value="ECO:0007669"/>
    <property type="project" value="InterPro"/>
</dbReference>
<evidence type="ECO:0000313" key="5">
    <source>
        <dbReference type="EMBL" id="ORY73115.1"/>
    </source>
</evidence>
<evidence type="ECO:0000256" key="2">
    <source>
        <dbReference type="ARBA" id="ARBA00022833"/>
    </source>
</evidence>
<dbReference type="PROSITE" id="PS51747">
    <property type="entry name" value="CYT_DCMP_DEAMINASES_2"/>
    <property type="match status" value="1"/>
</dbReference>
<keyword evidence="2" id="KW-0862">Zinc</keyword>
<dbReference type="PANTHER" id="PTHR11079:SF203">
    <property type="entry name" value="CMP_DCMP-TYPE DEAMINASE DOMAIN-CONTAINING PROTEIN"/>
    <property type="match status" value="1"/>
</dbReference>
<keyword evidence="1" id="KW-0479">Metal-binding</keyword>
<feature type="chain" id="PRO_5010996965" evidence="3">
    <location>
        <begin position="18"/>
        <end position="262"/>
    </location>
</feature>
<dbReference type="InterPro" id="IPR016193">
    <property type="entry name" value="Cytidine_deaminase-like"/>
</dbReference>
<keyword evidence="3" id="KW-0732">Signal</keyword>
<evidence type="ECO:0000256" key="3">
    <source>
        <dbReference type="SAM" id="SignalP"/>
    </source>
</evidence>
<dbReference type="GO" id="GO:0052717">
    <property type="term" value="F:tRNA-specific adenosine-34 deaminase activity"/>
    <property type="evidence" value="ECO:0007669"/>
    <property type="project" value="TreeGrafter"/>
</dbReference>
<comment type="caution">
    <text evidence="5">The sequence shown here is derived from an EMBL/GenBank/DDBJ whole genome shotgun (WGS) entry which is preliminary data.</text>
</comment>
<sequence length="262" mass="28224">MLRTTLLTLALTGAACATHYPGLGLHNDYQQGLAINGVPAEDRLKWMRIANNAVREINGDPCSIAPFGVAVVNTTSNELVCVAANRVGLTGNPTQHGEITGLDVCSEVLRAKGLSPQEMLAAWKSFTMYTNGEPCPMCASALRWSGIGEVVWGTSIESLIAGGRSQIYLPSSMIVSASYALGHQTLWLGSVLSNETDPTFAHQFNESAPCPADCQRVTLPGKRVSQCTANPGWRESWEKRRGQWEANLIAEHGAHSHAHDEL</sequence>
<dbReference type="InParanoid" id="A0A1Y2EQK3"/>
<dbReference type="GO" id="GO:0002100">
    <property type="term" value="P:tRNA wobble adenosine to inosine editing"/>
    <property type="evidence" value="ECO:0007669"/>
    <property type="project" value="TreeGrafter"/>
</dbReference>
<dbReference type="STRING" id="106004.A0A1Y2EQK3"/>
<accession>A0A1Y2EQK3</accession>
<dbReference type="Gene3D" id="3.40.140.10">
    <property type="entry name" value="Cytidine Deaminase, domain 2"/>
    <property type="match status" value="1"/>
</dbReference>
<feature type="domain" description="CMP/dCMP-type deaminase" evidence="4">
    <location>
        <begin position="42"/>
        <end position="166"/>
    </location>
</feature>
<dbReference type="PROSITE" id="PS51257">
    <property type="entry name" value="PROKAR_LIPOPROTEIN"/>
    <property type="match status" value="1"/>
</dbReference>
<dbReference type="OrthoDB" id="408702at2759"/>
<name>A0A1Y2EQK3_9BASI</name>
<dbReference type="EMBL" id="MCGR01000048">
    <property type="protein sequence ID" value="ORY73115.1"/>
    <property type="molecule type" value="Genomic_DNA"/>
</dbReference>
<gene>
    <name evidence="5" type="ORF">BCR35DRAFT_293949</name>
</gene>
<evidence type="ECO:0000259" key="4">
    <source>
        <dbReference type="PROSITE" id="PS51747"/>
    </source>
</evidence>
<evidence type="ECO:0000313" key="6">
    <source>
        <dbReference type="Proteomes" id="UP000193467"/>
    </source>
</evidence>
<evidence type="ECO:0000256" key="1">
    <source>
        <dbReference type="ARBA" id="ARBA00022723"/>
    </source>
</evidence>